<gene>
    <name evidence="2" type="ORF">SMN809_LOCUS25644</name>
</gene>
<feature type="non-terminal residue" evidence="2">
    <location>
        <position position="105"/>
    </location>
</feature>
<dbReference type="SUPFAM" id="SSF47323">
    <property type="entry name" value="Anticodon-binding domain of a subclass of class I aminoacyl-tRNA synthetases"/>
    <property type="match status" value="1"/>
</dbReference>
<dbReference type="InterPro" id="IPR024909">
    <property type="entry name" value="Cys-tRNA/MSH_ligase"/>
</dbReference>
<evidence type="ECO:0000256" key="1">
    <source>
        <dbReference type="ARBA" id="ARBA00039362"/>
    </source>
</evidence>
<comment type="caution">
    <text evidence="2">The sequence shown here is derived from an EMBL/GenBank/DDBJ whole genome shotgun (WGS) entry which is preliminary data.</text>
</comment>
<dbReference type="Proteomes" id="UP000676336">
    <property type="component" value="Unassembled WGS sequence"/>
</dbReference>
<dbReference type="PANTHER" id="PTHR10890">
    <property type="entry name" value="CYSTEINYL-TRNA SYNTHETASE"/>
    <property type="match status" value="1"/>
</dbReference>
<dbReference type="EMBL" id="CAJOBI010034368">
    <property type="protein sequence ID" value="CAF4290425.1"/>
    <property type="molecule type" value="Genomic_DNA"/>
</dbReference>
<dbReference type="GO" id="GO:0004817">
    <property type="term" value="F:cysteine-tRNA ligase activity"/>
    <property type="evidence" value="ECO:0007669"/>
    <property type="project" value="TreeGrafter"/>
</dbReference>
<evidence type="ECO:0000313" key="3">
    <source>
        <dbReference type="Proteomes" id="UP000676336"/>
    </source>
</evidence>
<accession>A0A8S2TIZ6</accession>
<dbReference type="PANTHER" id="PTHR10890:SF3">
    <property type="entry name" value="CYSTEINE--TRNA LIGASE, CYTOPLASMIC"/>
    <property type="match status" value="1"/>
</dbReference>
<feature type="non-terminal residue" evidence="2">
    <location>
        <position position="1"/>
    </location>
</feature>
<protein>
    <recommendedName>
        <fullName evidence="1">Cysteine--tRNA ligase, cytoplasmic</fullName>
    </recommendedName>
</protein>
<dbReference type="GO" id="GO:0005737">
    <property type="term" value="C:cytoplasm"/>
    <property type="evidence" value="ECO:0007669"/>
    <property type="project" value="TreeGrafter"/>
</dbReference>
<dbReference type="InterPro" id="IPR009080">
    <property type="entry name" value="tRNAsynth_Ia_anticodon-bd"/>
</dbReference>
<reference evidence="2" key="1">
    <citation type="submission" date="2021-02" db="EMBL/GenBank/DDBJ databases">
        <authorList>
            <person name="Nowell W R."/>
        </authorList>
    </citation>
    <scope>NUCLEOTIDE SEQUENCE</scope>
</reference>
<evidence type="ECO:0000313" key="2">
    <source>
        <dbReference type="EMBL" id="CAF4290425.1"/>
    </source>
</evidence>
<sequence>YDLQLNERFSAIKKQVHLALCDSIDTPTVMENIRQLITTTNIYMNRTNATVNRLLLRNIAAYITRLIDIFGLNSSVPSTDDIGFTRSTEQQASAVNVEDIAMPYV</sequence>
<proteinExistence type="predicted"/>
<organism evidence="2 3">
    <name type="scientific">Rotaria magnacalcarata</name>
    <dbReference type="NCBI Taxonomy" id="392030"/>
    <lineage>
        <taxon>Eukaryota</taxon>
        <taxon>Metazoa</taxon>
        <taxon>Spiralia</taxon>
        <taxon>Gnathifera</taxon>
        <taxon>Rotifera</taxon>
        <taxon>Eurotatoria</taxon>
        <taxon>Bdelloidea</taxon>
        <taxon>Philodinida</taxon>
        <taxon>Philodinidae</taxon>
        <taxon>Rotaria</taxon>
    </lineage>
</organism>
<dbReference type="GO" id="GO:0006423">
    <property type="term" value="P:cysteinyl-tRNA aminoacylation"/>
    <property type="evidence" value="ECO:0007669"/>
    <property type="project" value="TreeGrafter"/>
</dbReference>
<dbReference type="GO" id="GO:0005524">
    <property type="term" value="F:ATP binding"/>
    <property type="evidence" value="ECO:0007669"/>
    <property type="project" value="InterPro"/>
</dbReference>
<name>A0A8S2TIZ6_9BILA</name>
<dbReference type="AlphaFoldDB" id="A0A8S2TIZ6"/>